<dbReference type="InterPro" id="IPR011990">
    <property type="entry name" value="TPR-like_helical_dom_sf"/>
</dbReference>
<name>A0A445DMZ2_ARAHY</name>
<dbReference type="STRING" id="3818.A0A445DMZ2"/>
<dbReference type="Proteomes" id="UP000289738">
    <property type="component" value="Chromosome A03"/>
</dbReference>
<evidence type="ECO:0000256" key="3">
    <source>
        <dbReference type="PROSITE-ProRule" id="PRU00708"/>
    </source>
</evidence>
<reference evidence="4 5" key="1">
    <citation type="submission" date="2019-01" db="EMBL/GenBank/DDBJ databases">
        <title>Sequencing of cultivated peanut Arachis hypogaea provides insights into genome evolution and oil improvement.</title>
        <authorList>
            <person name="Chen X."/>
        </authorList>
    </citation>
    <scope>NUCLEOTIDE SEQUENCE [LARGE SCALE GENOMIC DNA]</scope>
    <source>
        <strain evidence="5">cv. Fuhuasheng</strain>
        <tissue evidence="4">Leaves</tissue>
    </source>
</reference>
<keyword evidence="2" id="KW-0677">Repeat</keyword>
<dbReference type="NCBIfam" id="TIGR00756">
    <property type="entry name" value="PPR"/>
    <property type="match status" value="7"/>
</dbReference>
<organism evidence="4 5">
    <name type="scientific">Arachis hypogaea</name>
    <name type="common">Peanut</name>
    <dbReference type="NCBI Taxonomy" id="3818"/>
    <lineage>
        <taxon>Eukaryota</taxon>
        <taxon>Viridiplantae</taxon>
        <taxon>Streptophyta</taxon>
        <taxon>Embryophyta</taxon>
        <taxon>Tracheophyta</taxon>
        <taxon>Spermatophyta</taxon>
        <taxon>Magnoliopsida</taxon>
        <taxon>eudicotyledons</taxon>
        <taxon>Gunneridae</taxon>
        <taxon>Pentapetalae</taxon>
        <taxon>rosids</taxon>
        <taxon>fabids</taxon>
        <taxon>Fabales</taxon>
        <taxon>Fabaceae</taxon>
        <taxon>Papilionoideae</taxon>
        <taxon>50 kb inversion clade</taxon>
        <taxon>dalbergioids sensu lato</taxon>
        <taxon>Dalbergieae</taxon>
        <taxon>Pterocarpus clade</taxon>
        <taxon>Arachis</taxon>
    </lineage>
</organism>
<dbReference type="InterPro" id="IPR022709">
    <property type="entry name" value="SCAI"/>
</dbReference>
<keyword evidence="5" id="KW-1185">Reference proteome</keyword>
<feature type="repeat" description="PPR" evidence="3">
    <location>
        <begin position="995"/>
        <end position="1030"/>
    </location>
</feature>
<dbReference type="GO" id="GO:0006351">
    <property type="term" value="P:DNA-templated transcription"/>
    <property type="evidence" value="ECO:0007669"/>
    <property type="project" value="InterPro"/>
</dbReference>
<dbReference type="PANTHER" id="PTHR21243">
    <property type="entry name" value="PROTEIN SCAI"/>
    <property type="match status" value="1"/>
</dbReference>
<evidence type="ECO:0000256" key="1">
    <source>
        <dbReference type="ARBA" id="ARBA00006643"/>
    </source>
</evidence>
<comment type="caution">
    <text evidence="4">The sequence shown here is derived from an EMBL/GenBank/DDBJ whole genome shotgun (WGS) entry which is preliminary data.</text>
</comment>
<evidence type="ECO:0000313" key="4">
    <source>
        <dbReference type="EMBL" id="RYR64531.1"/>
    </source>
</evidence>
<dbReference type="Pfam" id="PF12854">
    <property type="entry name" value="PPR_1"/>
    <property type="match status" value="1"/>
</dbReference>
<dbReference type="Pfam" id="PF20431">
    <property type="entry name" value="E_motif"/>
    <property type="match status" value="1"/>
</dbReference>
<feature type="repeat" description="PPR" evidence="3">
    <location>
        <begin position="701"/>
        <end position="731"/>
    </location>
</feature>
<gene>
    <name evidence="4" type="ORF">Ahy_A03g010622</name>
</gene>
<dbReference type="Gene3D" id="1.25.40.10">
    <property type="entry name" value="Tetratricopeptide repeat domain"/>
    <property type="match status" value="4"/>
</dbReference>
<proteinExistence type="inferred from homology"/>
<comment type="similarity">
    <text evidence="1">Belongs to the PPR family. PCMP-H subfamily.</text>
</comment>
<feature type="repeat" description="PPR" evidence="3">
    <location>
        <begin position="797"/>
        <end position="831"/>
    </location>
</feature>
<evidence type="ECO:0000313" key="5">
    <source>
        <dbReference type="Proteomes" id="UP000289738"/>
    </source>
</evidence>
<dbReference type="PROSITE" id="PS51375">
    <property type="entry name" value="PPR"/>
    <property type="match status" value="7"/>
</dbReference>
<dbReference type="Pfam" id="PF13041">
    <property type="entry name" value="PPR_2"/>
    <property type="match status" value="3"/>
</dbReference>
<feature type="repeat" description="PPR" evidence="3">
    <location>
        <begin position="668"/>
        <end position="698"/>
    </location>
</feature>
<dbReference type="Pfam" id="PF01535">
    <property type="entry name" value="PPR"/>
    <property type="match status" value="4"/>
</dbReference>
<dbReference type="GO" id="GO:0003714">
    <property type="term" value="F:transcription corepressor activity"/>
    <property type="evidence" value="ECO:0007669"/>
    <property type="project" value="InterPro"/>
</dbReference>
<feature type="repeat" description="PPR" evidence="3">
    <location>
        <begin position="732"/>
        <end position="766"/>
    </location>
</feature>
<evidence type="ECO:0000256" key="2">
    <source>
        <dbReference type="ARBA" id="ARBA00022737"/>
    </source>
</evidence>
<dbReference type="InterPro" id="IPR046848">
    <property type="entry name" value="E_motif"/>
</dbReference>
<dbReference type="FunFam" id="1.25.40.10:FF:000333">
    <property type="entry name" value="Pentatricopeptide repeat-containing protein"/>
    <property type="match status" value="1"/>
</dbReference>
<evidence type="ECO:0008006" key="6">
    <source>
        <dbReference type="Google" id="ProtNLM"/>
    </source>
</evidence>
<feature type="repeat" description="PPR" evidence="3">
    <location>
        <begin position="859"/>
        <end position="893"/>
    </location>
</feature>
<dbReference type="FunFam" id="1.25.40.10:FF:000842">
    <property type="entry name" value="Pentatricopeptide repeat-containing protein mitochondrial"/>
    <property type="match status" value="1"/>
</dbReference>
<sequence>MSENNDVTLQTFRALVENADHKFARVRDVPAYGRVSQSHFFHKVFKAYTRLWKYQQENRSKLVQCGLKRWEIGEIASRIGQLYFSQYMRTSDIRFLVEAYVFYEAILSRRYFEGSEGSPRDLGVRSKELRFYARFLLVSIILNRSEMVNHLMDRFVALVDDCRSNFRETNFKEWKQVVQEIVRFTKVDKGFNIRPLRYCTTFDTHRSSLPYVARFHAKRVLKFQDALLASYHRNEVKFAELTLDTYRMIQCLEWEPSGLFYQKPTVKASENGDSIDHSGASGIISMNLAADMTDPSMPSNPRKATLYHPSVTHLIAVSHHMNTHTGKSGHSNVSPTGNSGGSSKYSRYKGIYQDLGSNNLYPGDLIPFTRKPLFLIIDSDNSHAFKAEYLLVGLSHADCVFELLVLHGAERGETAALFLSPLRPIFKNPSEVHSHTGSQFTFFLTAPLSAFCQMIGVSPNEADADFYNEAENILANAFSEWEIILCSSTSMDLVWAQIITDPFIRRLILRFIFCRSLLSFFCPPEESEQYMPLCLPQLPPSVSPKAEAVRSVVTQLAMHFDALDAKDTRIKWEFETEFLREPGMLLAALHRSKLKRLLLPPLSTIQTSTLSFLSSPTTLKRRRHSLLPLANTFSTSHVYRDNLNIAALARAGNVHAARQLFDKMPARDSVTWNSMLTCYWQNGLLDHSRALFHAMPADIKTVVSWNTMIAGCVQNDMLDDAFRYFTEMPEKNAASYNAMISGFTRFGRMREAQTVFDEMPRRNVVSYTAMIDGYANMGGDGGIALAKELFEVMPQRNEVSWTVMISGLVENGLSEEAWELFQRMPERNVVATTAMITGFCKEGKVDNARALFEEIRCKDRVSWNIMVTGYAQNGRGEEALILFLQMLRSGTQPDEVTFVSLLTACANLASLEEGTQVYALVIKHGYDSDLSVSNALVTMYSKCGGIVDSMLAFGQISHPDVVSWNTIIAAFAQHGLYVKAQSYFDQMIMLGIQPDALTFLNLLAACCRAGRVDESVNLFHLMVHDYGIPPRSEHYTCLVDVMSRAGQLQRAYKMIQEMPVEADSSIWGAFLVACSVHSNVKLGELAASKILNLDPYNSGAYVMLSNIYAAAGMWKDVNRVRVLMKERGVKKQKAYSWMQIKNRIHCFVGGDPSHPNISDIHFALRMIALHMKVKGDTGDNFF</sequence>
<dbReference type="AlphaFoldDB" id="A0A445DMZ2"/>
<accession>A0A445DMZ2</accession>
<feature type="repeat" description="PPR" evidence="3">
    <location>
        <begin position="960"/>
        <end position="994"/>
    </location>
</feature>
<protein>
    <recommendedName>
        <fullName evidence="6">Pentatricopeptide repeat-containing protein</fullName>
    </recommendedName>
</protein>
<dbReference type="EMBL" id="SDMP01000003">
    <property type="protein sequence ID" value="RYR64531.1"/>
    <property type="molecule type" value="Genomic_DNA"/>
</dbReference>
<dbReference type="InterPro" id="IPR002885">
    <property type="entry name" value="PPR_rpt"/>
</dbReference>
<dbReference type="Pfam" id="PF12070">
    <property type="entry name" value="SCAI"/>
    <property type="match status" value="2"/>
</dbReference>